<dbReference type="SMART" id="SM00320">
    <property type="entry name" value="WD40"/>
    <property type="match status" value="3"/>
</dbReference>
<dbReference type="InterPro" id="IPR001387">
    <property type="entry name" value="Cro/C1-type_HTH"/>
</dbReference>
<dbReference type="SUPFAM" id="SSF52540">
    <property type="entry name" value="P-loop containing nucleoside triphosphate hydrolases"/>
    <property type="match status" value="1"/>
</dbReference>
<dbReference type="SUPFAM" id="SSF50998">
    <property type="entry name" value="Quinoprotein alcohol dehydrogenase-like"/>
    <property type="match status" value="1"/>
</dbReference>
<keyword evidence="4" id="KW-1185">Reference proteome</keyword>
<dbReference type="RefSeq" id="WP_319063734.1">
    <property type="nucleotide sequence ID" value="NZ_JARAYT010000029.1"/>
</dbReference>
<evidence type="ECO:0000259" key="2">
    <source>
        <dbReference type="SMART" id="SM00530"/>
    </source>
</evidence>
<dbReference type="InterPro" id="IPR015943">
    <property type="entry name" value="WD40/YVTN_repeat-like_dom_sf"/>
</dbReference>
<dbReference type="InterPro" id="IPR001680">
    <property type="entry name" value="WD40_rpt"/>
</dbReference>
<reference evidence="3 4" key="1">
    <citation type="journal article" date="2023" name="Microb. Genom.">
        <title>Mesoterricola silvestris gen. nov., sp. nov., Mesoterricola sediminis sp. nov., Geothrix oryzae sp. nov., Geothrix edaphica sp. nov., Geothrix rubra sp. nov., and Geothrix limicola sp. nov., six novel members of Acidobacteriota isolated from soils.</title>
        <authorList>
            <person name="Weisberg A.J."/>
            <person name="Pearce E."/>
            <person name="Kramer C.G."/>
            <person name="Chang J.H."/>
            <person name="Clarke C.R."/>
        </authorList>
    </citation>
    <scope>NUCLEOTIDE SEQUENCE [LARGE SCALE GENOMIC DNA]</scope>
    <source>
        <strain evidence="3 4">ID09-01A</strain>
    </source>
</reference>
<sequence>MGRPERPVDPSAGPVARFAHELRQLRSAAGSPSYRSMAKAAGCGATTLSQAVAGERLPALAVVEAYVGACGGDLAAWRLRWEEAEREAGRAQPEPRDTGLVPYRGLARFEPDDRHLFFGRDRMLAELGKLVREHRFAVLFGPSGSGKSSLLRAGLVPRLREELVGRGAPAVLRILTPGARPATTYEQLLSPAEDEPESWVIVDQFEEVFTLCSDKRERERFINLLLAARAPGSRLRVLVAVRADFYALCADHPGLAQTLNEAGLLLCPMTAEELREAVVGPAQAAGHLVERTLTARLVQEVQAQPGGLPMLSHVLLETWRRRKGRMLTLAGYEAVGGLRGAIAATAEKVYGSLSPDQARAARHLLLRMVVPGQGTPDTRRPLSHEELSQCPHAQASVERLARARLLTADEDGVQLAHEALISCWPRLQGWIEADRERLRHHRALSEAARAWPENGRCSGALYRGAQLARAAELFPDPAVHPALSASERDFLTASLAARETEYRAAARISRRHRMLTGSLSAVLAIALLAAFAVWREHGDAQRRRAQEAARRVAALADGLRTTEPHAAMMLSAASWRISELPESRRALLGSLIQPQSAVFTDPTPGDAPRRLLTDAGRTLVSVGEQSWRSWDVVTHRPTGGGRLPQGTVTAAGPRARVLAITGDGATRLWDTRLGRWTAGSASFPPMTDVHFTDDGRAYLAADAKRLRLGSVTDGRARFEARVPHATTTAVSTNGRYAAACPFGQGLRVWDTVAGRLLAGAWQQDRLCGPDPLPLAVGAGRMAARTADGIRVWDIRTGRRIADLDDPRAGDMTFSADGTFLAAGTPTEMHVWRISAPDTPVFRSSLDNQTLSPPPVFAPDGRVLRYLEGGNVHTLDLGAAVTPAWRPAPHTGVRLSPDGRTYATAERTGDHFLVRLRATADNHVLRTFPPLAVPVSTEPAFAGPPEETYPLLAFSTDGTRFGYGVSAPAGAVGGTPPFTVWDIPHERALSTLDLPGAPVTAVALGPRGDTLHLTRMPAGPTFDEVWDTRSRRRTAVPAGPPANSPTLRGDGRLLVGEGTVSRPPSWRATRQDLVQGSLFGALAFASDGSRLAAGDRTGRVTLWDGDVDHRTGVLPNVFPPPLDGRPEVEGVSALAFSPDARTLAVGGDNGGLQLWDVPSGQPIGGLLTTPGEAVYTLAFGPDGTTLYAGSAHVPLQRYDLDTDRALARVCARASEPEPSRAQWRTYIPDAPYRRVCKAA</sequence>
<dbReference type="Pfam" id="PF00400">
    <property type="entry name" value="WD40"/>
    <property type="match status" value="1"/>
</dbReference>
<dbReference type="Pfam" id="PF20703">
    <property type="entry name" value="nSTAND1"/>
    <property type="match status" value="1"/>
</dbReference>
<feature type="domain" description="HTH cro/C1-type" evidence="2">
    <location>
        <begin position="21"/>
        <end position="77"/>
    </location>
</feature>
<dbReference type="InterPro" id="IPR011047">
    <property type="entry name" value="Quinoprotein_ADH-like_sf"/>
</dbReference>
<dbReference type="PROSITE" id="PS50082">
    <property type="entry name" value="WD_REPEATS_2"/>
    <property type="match status" value="1"/>
</dbReference>
<evidence type="ECO:0000313" key="4">
    <source>
        <dbReference type="Proteomes" id="UP001271274"/>
    </source>
</evidence>
<dbReference type="EMBL" id="JARAYU010000030">
    <property type="protein sequence ID" value="MDX3706571.1"/>
    <property type="molecule type" value="Genomic_DNA"/>
</dbReference>
<dbReference type="PANTHER" id="PTHR19879">
    <property type="entry name" value="TRANSCRIPTION INITIATION FACTOR TFIID"/>
    <property type="match status" value="1"/>
</dbReference>
<dbReference type="InterPro" id="IPR027417">
    <property type="entry name" value="P-loop_NTPase"/>
</dbReference>
<dbReference type="PANTHER" id="PTHR19879:SF9">
    <property type="entry name" value="TRANSCRIPTION INITIATION FACTOR TFIID SUBUNIT 5"/>
    <property type="match status" value="1"/>
</dbReference>
<dbReference type="Proteomes" id="UP001271274">
    <property type="component" value="Unassembled WGS sequence"/>
</dbReference>
<feature type="repeat" description="WD" evidence="1">
    <location>
        <begin position="1130"/>
        <end position="1164"/>
    </location>
</feature>
<proteinExistence type="predicted"/>
<keyword evidence="1" id="KW-0853">WD repeat</keyword>
<dbReference type="SMART" id="SM00530">
    <property type="entry name" value="HTH_XRE"/>
    <property type="match status" value="1"/>
</dbReference>
<protein>
    <recommendedName>
        <fullName evidence="2">HTH cro/C1-type domain-containing protein</fullName>
    </recommendedName>
</protein>
<dbReference type="PROSITE" id="PS50294">
    <property type="entry name" value="WD_REPEATS_REGION"/>
    <property type="match status" value="1"/>
</dbReference>
<dbReference type="Gene3D" id="2.130.10.10">
    <property type="entry name" value="YVTN repeat-like/Quinoprotein amine dehydrogenase"/>
    <property type="match status" value="3"/>
</dbReference>
<accession>A0ABU4NUY3</accession>
<evidence type="ECO:0000313" key="3">
    <source>
        <dbReference type="EMBL" id="MDX3706571.1"/>
    </source>
</evidence>
<organism evidence="3 4">
    <name type="scientific">Streptomyces europaeiscabiei</name>
    <dbReference type="NCBI Taxonomy" id="146819"/>
    <lineage>
        <taxon>Bacteria</taxon>
        <taxon>Bacillati</taxon>
        <taxon>Actinomycetota</taxon>
        <taxon>Actinomycetes</taxon>
        <taxon>Kitasatosporales</taxon>
        <taxon>Streptomycetaceae</taxon>
        <taxon>Streptomyces</taxon>
    </lineage>
</organism>
<comment type="caution">
    <text evidence="3">The sequence shown here is derived from an EMBL/GenBank/DDBJ whole genome shotgun (WGS) entry which is preliminary data.</text>
</comment>
<gene>
    <name evidence="3" type="ORF">PV662_44215</name>
</gene>
<evidence type="ECO:0000256" key="1">
    <source>
        <dbReference type="PROSITE-ProRule" id="PRU00221"/>
    </source>
</evidence>
<dbReference type="InterPro" id="IPR049052">
    <property type="entry name" value="nSTAND1"/>
</dbReference>
<dbReference type="Gene3D" id="3.40.50.300">
    <property type="entry name" value="P-loop containing nucleotide triphosphate hydrolases"/>
    <property type="match status" value="1"/>
</dbReference>
<name>A0ABU4NUY3_9ACTN</name>